<dbReference type="RefSeq" id="WP_068670926.1">
    <property type="nucleotide sequence ID" value="NZ_LYPB01000092.1"/>
</dbReference>
<evidence type="ECO:0000259" key="2">
    <source>
        <dbReference type="Pfam" id="PF01882"/>
    </source>
</evidence>
<keyword evidence="1" id="KW-0472">Membrane</keyword>
<dbReference type="STRING" id="1850517.A8708_25355"/>
<dbReference type="Proteomes" id="UP000078454">
    <property type="component" value="Unassembled WGS sequence"/>
</dbReference>
<feature type="domain" description="DUF58" evidence="2">
    <location>
        <begin position="215"/>
        <end position="327"/>
    </location>
</feature>
<feature type="transmembrane region" description="Helical" evidence="1">
    <location>
        <begin position="41"/>
        <end position="61"/>
    </location>
</feature>
<feature type="transmembrane region" description="Helical" evidence="1">
    <location>
        <begin position="12"/>
        <end position="35"/>
    </location>
</feature>
<organism evidence="3 4">
    <name type="scientific">Paenibacillus oryzisoli</name>
    <dbReference type="NCBI Taxonomy" id="1850517"/>
    <lineage>
        <taxon>Bacteria</taxon>
        <taxon>Bacillati</taxon>
        <taxon>Bacillota</taxon>
        <taxon>Bacilli</taxon>
        <taxon>Bacillales</taxon>
        <taxon>Paenibacillaceae</taxon>
        <taxon>Paenibacillus</taxon>
    </lineage>
</organism>
<comment type="caution">
    <text evidence="3">The sequence shown here is derived from an EMBL/GenBank/DDBJ whole genome shotgun (WGS) entry which is preliminary data.</text>
</comment>
<evidence type="ECO:0000256" key="1">
    <source>
        <dbReference type="SAM" id="Phobius"/>
    </source>
</evidence>
<accession>A0A197ZX78</accession>
<dbReference type="OrthoDB" id="140416at2"/>
<reference evidence="3 4" key="1">
    <citation type="submission" date="2016-05" db="EMBL/GenBank/DDBJ databases">
        <title>Paenibacillus sp. 1ZS3-15 nov., isolated from the rhizosphere soil.</title>
        <authorList>
            <person name="Zhang X.X."/>
            <person name="Zhang J."/>
        </authorList>
    </citation>
    <scope>NUCLEOTIDE SEQUENCE [LARGE SCALE GENOMIC DNA]</scope>
    <source>
        <strain evidence="3 4">1ZS3-15</strain>
    </source>
</reference>
<gene>
    <name evidence="3" type="ORF">A8708_25355</name>
</gene>
<protein>
    <recommendedName>
        <fullName evidence="2">DUF58 domain-containing protein</fullName>
    </recommendedName>
</protein>
<dbReference type="Pfam" id="PF01882">
    <property type="entry name" value="DUF58"/>
    <property type="match status" value="1"/>
</dbReference>
<keyword evidence="1" id="KW-1133">Transmembrane helix</keyword>
<evidence type="ECO:0000313" key="3">
    <source>
        <dbReference type="EMBL" id="OAS13769.1"/>
    </source>
</evidence>
<keyword evidence="1" id="KW-0812">Transmembrane</keyword>
<dbReference type="PANTHER" id="PTHR34351">
    <property type="entry name" value="SLR1927 PROTEIN-RELATED"/>
    <property type="match status" value="1"/>
</dbReference>
<evidence type="ECO:0000313" key="4">
    <source>
        <dbReference type="Proteomes" id="UP000078454"/>
    </source>
</evidence>
<dbReference type="EMBL" id="LYPB01000092">
    <property type="protein sequence ID" value="OAS13769.1"/>
    <property type="molecule type" value="Genomic_DNA"/>
</dbReference>
<keyword evidence="4" id="KW-1185">Reference proteome</keyword>
<dbReference type="PANTHER" id="PTHR34351:SF2">
    <property type="entry name" value="DUF58 DOMAIN-CONTAINING PROTEIN"/>
    <property type="match status" value="1"/>
</dbReference>
<dbReference type="AlphaFoldDB" id="A0A197ZX78"/>
<sequence length="428" mass="49044">MKRPVFKRFGEFPRLPAPFWLLMTCLVASLLFMLFQGGKLASMLFITMTFLAIYLLSGNWSGIRRVQGTRKFTNTSVEAKLEAGQSLQIGLGVQLPGYWPVPYVMIKDQLIRQNGDESIFEGSIVPDWKRRGEFTYSTPPLRRGYYRFGETECLTEDIFGFFQHKGRLDLQQPITVYPQTVAIREWAQFHQMLKGMQHHSTATSAHRETTQINGVREYIYGDRLSRIHWNATAKTGTWKSKEFERESLPKTIILLDRTARAYRDAAEFELAVSVAASLFRYGTGREMALGLLSIGKEFTYFEPKHSQHHYKEIVKHLVGVDADGHQTLGQIMKERSKDWPAGSLIVLISPQKGSAMLQMFQQMALLQMKPCHIWVHTQEDQAFRPQGVDRISAHEDYIKAIRSQGYMGYEVCQLTDLPNLLGGAKRYA</sequence>
<dbReference type="InterPro" id="IPR002881">
    <property type="entry name" value="DUF58"/>
</dbReference>
<proteinExistence type="predicted"/>
<name>A0A197ZX78_9BACL</name>